<dbReference type="Gene3D" id="1.10.10.10">
    <property type="entry name" value="Winged helix-like DNA-binding domain superfamily/Winged helix DNA-binding domain"/>
    <property type="match status" value="1"/>
</dbReference>
<dbReference type="InterPro" id="IPR040198">
    <property type="entry name" value="Fido_containing"/>
</dbReference>
<keyword evidence="2" id="KW-0547">Nucleotide-binding</keyword>
<dbReference type="RefSeq" id="WP_338116382.1">
    <property type="nucleotide sequence ID" value="NZ_DOOG01000079.1"/>
</dbReference>
<dbReference type="InterPro" id="IPR036597">
    <property type="entry name" value="Fido-like_dom_sf"/>
</dbReference>
<comment type="caution">
    <text evidence="4">The sequence shown here is derived from an EMBL/GenBank/DDBJ whole genome shotgun (WGS) entry which is preliminary data.</text>
</comment>
<evidence type="ECO:0000259" key="3">
    <source>
        <dbReference type="PROSITE" id="PS51459"/>
    </source>
</evidence>
<dbReference type="Proteomes" id="UP000264179">
    <property type="component" value="Unassembled WGS sequence"/>
</dbReference>
<evidence type="ECO:0000256" key="1">
    <source>
        <dbReference type="PIRSR" id="PIRSR640198-1"/>
    </source>
</evidence>
<dbReference type="AlphaFoldDB" id="A0A358HSN0"/>
<feature type="active site" evidence="1">
    <location>
        <position position="206"/>
    </location>
</feature>
<dbReference type="Gene3D" id="1.10.3290.10">
    <property type="entry name" value="Fido-like domain"/>
    <property type="match status" value="1"/>
</dbReference>
<dbReference type="InterPro" id="IPR003812">
    <property type="entry name" value="Fido"/>
</dbReference>
<dbReference type="InterPro" id="IPR036388">
    <property type="entry name" value="WH-like_DNA-bd_sf"/>
</dbReference>
<evidence type="ECO:0000313" key="6">
    <source>
        <dbReference type="Proteomes" id="UP000264179"/>
    </source>
</evidence>
<protein>
    <submittedName>
        <fullName evidence="4">DUF4172 domain-containing protein</fullName>
    </submittedName>
</protein>
<accession>A0A358HSN0</accession>
<feature type="domain" description="Fido" evidence="3">
    <location>
        <begin position="114"/>
        <end position="271"/>
    </location>
</feature>
<name>A0A358HSN0_9PROT</name>
<dbReference type="Pfam" id="PF13776">
    <property type="entry name" value="DUF4172"/>
    <property type="match status" value="1"/>
</dbReference>
<evidence type="ECO:0000313" key="4">
    <source>
        <dbReference type="EMBL" id="HBU98163.1"/>
    </source>
</evidence>
<proteinExistence type="predicted"/>
<dbReference type="PANTHER" id="PTHR13504:SF33">
    <property type="entry name" value="FIC FAMILY PROTEIN"/>
    <property type="match status" value="1"/>
</dbReference>
<keyword evidence="2" id="KW-0067">ATP-binding</keyword>
<dbReference type="GO" id="GO:0005524">
    <property type="term" value="F:ATP binding"/>
    <property type="evidence" value="ECO:0007669"/>
    <property type="project" value="UniProtKB-KW"/>
</dbReference>
<dbReference type="EMBL" id="DOOG01000079">
    <property type="protein sequence ID" value="HBU98163.1"/>
    <property type="molecule type" value="Genomic_DNA"/>
</dbReference>
<evidence type="ECO:0000313" key="7">
    <source>
        <dbReference type="Proteomes" id="UP000264753"/>
    </source>
</evidence>
<dbReference type="PROSITE" id="PS51459">
    <property type="entry name" value="FIDO"/>
    <property type="match status" value="1"/>
</dbReference>
<feature type="binding site" evidence="2">
    <location>
        <begin position="210"/>
        <end position="217"/>
    </location>
    <ligand>
        <name>ATP</name>
        <dbReference type="ChEBI" id="CHEBI:30616"/>
    </ligand>
</feature>
<organism evidence="4 7">
    <name type="scientific">Thalassospira lucentensis</name>
    <dbReference type="NCBI Taxonomy" id="168935"/>
    <lineage>
        <taxon>Bacteria</taxon>
        <taxon>Pseudomonadati</taxon>
        <taxon>Pseudomonadota</taxon>
        <taxon>Alphaproteobacteria</taxon>
        <taxon>Rhodospirillales</taxon>
        <taxon>Thalassospiraceae</taxon>
        <taxon>Thalassospira</taxon>
    </lineage>
</organism>
<dbReference type="InterPro" id="IPR025230">
    <property type="entry name" value="DUF4172"/>
</dbReference>
<sequence length="371" mass="41647">MPWIHQNSQWPKFTWNDNALIIALADCRFQQGKLLGKMAALGFDLQQEASLDTLTNDIIKSSEIEGERLNRGEVRSSVARRLGMDMAGMVPTNRNVDGVVEMMLDATQNYREKLTADRLFDWHAALFPTGRSGMHKIATGIWRTDQSGPMQVVSGPFGRETVHFEAPAASMLADEMSVFIDWFEDSPPIDPIIKAAIAHFWFVTIHPFDDGNGRIARAIADMALARADNSATRFYSMSTRIEAERRDYYAQLERQQRSTPDVTEWIGWFIACLGRAIENADDTLETVLQKARTWDTANKAGINARQTVILNRMLDGFKGYMNTSKYAKIAKCSNDTALRDLQALVDANILQKNASGGRSTSYRLADIPVKE</sequence>
<dbReference type="Proteomes" id="UP000264753">
    <property type="component" value="Unassembled WGS sequence"/>
</dbReference>
<dbReference type="PANTHER" id="PTHR13504">
    <property type="entry name" value="FIDO DOMAIN-CONTAINING PROTEIN DDB_G0283145"/>
    <property type="match status" value="1"/>
</dbReference>
<dbReference type="EMBL" id="DPOP01000097">
    <property type="protein sequence ID" value="HCW67958.1"/>
    <property type="molecule type" value="Genomic_DNA"/>
</dbReference>
<evidence type="ECO:0000256" key="2">
    <source>
        <dbReference type="PIRSR" id="PIRSR640198-2"/>
    </source>
</evidence>
<feature type="binding site" evidence="2">
    <location>
        <begin position="248"/>
        <end position="249"/>
    </location>
    <ligand>
        <name>ATP</name>
        <dbReference type="ChEBI" id="CHEBI:30616"/>
    </ligand>
</feature>
<reference evidence="6 7" key="1">
    <citation type="journal article" date="2018" name="Nat. Biotechnol.">
        <title>A standardized bacterial taxonomy based on genome phylogeny substantially revises the tree of life.</title>
        <authorList>
            <person name="Parks D.H."/>
            <person name="Chuvochina M."/>
            <person name="Waite D.W."/>
            <person name="Rinke C."/>
            <person name="Skarshewski A."/>
            <person name="Chaumeil P.A."/>
            <person name="Hugenholtz P."/>
        </authorList>
    </citation>
    <scope>NUCLEOTIDE SEQUENCE [LARGE SCALE GENOMIC DNA]</scope>
    <source>
        <strain evidence="4">UBA8707</strain>
        <strain evidence="5">UBA9881</strain>
    </source>
</reference>
<gene>
    <name evidence="4" type="ORF">DEF21_09695</name>
    <name evidence="5" type="ORF">DHR80_12325</name>
</gene>
<dbReference type="Pfam" id="PF02661">
    <property type="entry name" value="Fic"/>
    <property type="match status" value="1"/>
</dbReference>
<dbReference type="SUPFAM" id="SSF140931">
    <property type="entry name" value="Fic-like"/>
    <property type="match status" value="1"/>
</dbReference>
<evidence type="ECO:0000313" key="5">
    <source>
        <dbReference type="EMBL" id="HCW67958.1"/>
    </source>
</evidence>